<comment type="caution">
    <text evidence="1">The sequence shown here is derived from an EMBL/GenBank/DDBJ whole genome shotgun (WGS) entry which is preliminary data.</text>
</comment>
<keyword evidence="2" id="KW-1185">Reference proteome</keyword>
<name>A0ACC0AMD7_CATRO</name>
<gene>
    <name evidence="1" type="ORF">M9H77_21209</name>
</gene>
<evidence type="ECO:0000313" key="2">
    <source>
        <dbReference type="Proteomes" id="UP001060085"/>
    </source>
</evidence>
<dbReference type="Proteomes" id="UP001060085">
    <property type="component" value="Linkage Group LG05"/>
</dbReference>
<proteinExistence type="predicted"/>
<sequence length="136" mass="15356">MASSSSLSAIKVVLQSINGKTFEVDEAIAKLTRIGPVIIPNVSGNILTKIVEYCKRVYDPNYAWDRSLKASHHIYCNKYNAVFDGTTLHSLYLDKYVYLKTRERKLAILQRELEAHETALNAQGSGWAAQTKYFVL</sequence>
<protein>
    <submittedName>
        <fullName evidence="1">Uncharacterized protein</fullName>
    </submittedName>
</protein>
<dbReference type="EMBL" id="CM044705">
    <property type="protein sequence ID" value="KAI5661886.1"/>
    <property type="molecule type" value="Genomic_DNA"/>
</dbReference>
<accession>A0ACC0AMD7</accession>
<organism evidence="1 2">
    <name type="scientific">Catharanthus roseus</name>
    <name type="common">Madagascar periwinkle</name>
    <name type="synonym">Vinca rosea</name>
    <dbReference type="NCBI Taxonomy" id="4058"/>
    <lineage>
        <taxon>Eukaryota</taxon>
        <taxon>Viridiplantae</taxon>
        <taxon>Streptophyta</taxon>
        <taxon>Embryophyta</taxon>
        <taxon>Tracheophyta</taxon>
        <taxon>Spermatophyta</taxon>
        <taxon>Magnoliopsida</taxon>
        <taxon>eudicotyledons</taxon>
        <taxon>Gunneridae</taxon>
        <taxon>Pentapetalae</taxon>
        <taxon>asterids</taxon>
        <taxon>lamiids</taxon>
        <taxon>Gentianales</taxon>
        <taxon>Apocynaceae</taxon>
        <taxon>Rauvolfioideae</taxon>
        <taxon>Vinceae</taxon>
        <taxon>Catharanthinae</taxon>
        <taxon>Catharanthus</taxon>
    </lineage>
</organism>
<reference evidence="2" key="1">
    <citation type="journal article" date="2023" name="Nat. Plants">
        <title>Single-cell RNA sequencing provides a high-resolution roadmap for understanding the multicellular compartmentation of specialized metabolism.</title>
        <authorList>
            <person name="Sun S."/>
            <person name="Shen X."/>
            <person name="Li Y."/>
            <person name="Li Y."/>
            <person name="Wang S."/>
            <person name="Li R."/>
            <person name="Zhang H."/>
            <person name="Shen G."/>
            <person name="Guo B."/>
            <person name="Wei J."/>
            <person name="Xu J."/>
            <person name="St-Pierre B."/>
            <person name="Chen S."/>
            <person name="Sun C."/>
        </authorList>
    </citation>
    <scope>NUCLEOTIDE SEQUENCE [LARGE SCALE GENOMIC DNA]</scope>
</reference>
<evidence type="ECO:0000313" key="1">
    <source>
        <dbReference type="EMBL" id="KAI5661886.1"/>
    </source>
</evidence>